<reference evidence="2 3" key="2">
    <citation type="journal article" date="2013" name="PLoS Genet.">
        <title>Comparative genome structure, secondary metabolite, and effector coding capacity across Cochliobolus pathogens.</title>
        <authorList>
            <person name="Condon B.J."/>
            <person name="Leng Y."/>
            <person name="Wu D."/>
            <person name="Bushley K.E."/>
            <person name="Ohm R.A."/>
            <person name="Otillar R."/>
            <person name="Martin J."/>
            <person name="Schackwitz W."/>
            <person name="Grimwood J."/>
            <person name="MohdZainudin N."/>
            <person name="Xue C."/>
            <person name="Wang R."/>
            <person name="Manning V.A."/>
            <person name="Dhillon B."/>
            <person name="Tu Z.J."/>
            <person name="Steffenson B.J."/>
            <person name="Salamov A."/>
            <person name="Sun H."/>
            <person name="Lowry S."/>
            <person name="LaButti K."/>
            <person name="Han J."/>
            <person name="Copeland A."/>
            <person name="Lindquist E."/>
            <person name="Barry K."/>
            <person name="Schmutz J."/>
            <person name="Baker S.E."/>
            <person name="Ciuffetti L.M."/>
            <person name="Grigoriev I.V."/>
            <person name="Zhong S."/>
            <person name="Turgeon B.G."/>
        </authorList>
    </citation>
    <scope>NUCLEOTIDE SEQUENCE [LARGE SCALE GENOMIC DNA]</scope>
    <source>
        <strain evidence="3">28A</strain>
    </source>
</reference>
<feature type="compositionally biased region" description="Basic and acidic residues" evidence="1">
    <location>
        <begin position="60"/>
        <end position="81"/>
    </location>
</feature>
<dbReference type="EMBL" id="KB908833">
    <property type="protein sequence ID" value="EOA83297.1"/>
    <property type="molecule type" value="Genomic_DNA"/>
</dbReference>
<feature type="region of interest" description="Disordered" evidence="1">
    <location>
        <begin position="42"/>
        <end position="126"/>
    </location>
</feature>
<proteinExistence type="predicted"/>
<accession>R0K4M8</accession>
<evidence type="ECO:0000313" key="3">
    <source>
        <dbReference type="Proteomes" id="UP000016935"/>
    </source>
</evidence>
<dbReference type="AlphaFoldDB" id="R0K4M8"/>
<sequence length="167" mass="18819">MPLSYPSLRTSHSTQQRCETFRMHALDRTIYRLTFFPRLADSDYESTVSEDDDDGDEECEKSTAHEGKQRSGECGEERSEKSGIYGGMRLKRGCEDGKGECGDDKGKMEEKRGVVEEKKEEEVEAGEIQLRNQNRCVGGMSGMIGWMVRILSSDGGHSKFEGNEKDM</sequence>
<dbReference type="GeneID" id="19403800"/>
<name>R0K4M8_EXST2</name>
<keyword evidence="3" id="KW-1185">Reference proteome</keyword>
<gene>
    <name evidence="2" type="ORF">SETTUDRAFT_33601</name>
</gene>
<evidence type="ECO:0000256" key="1">
    <source>
        <dbReference type="SAM" id="MobiDB-lite"/>
    </source>
</evidence>
<organism evidence="2 3">
    <name type="scientific">Exserohilum turcicum (strain 28A)</name>
    <name type="common">Northern leaf blight fungus</name>
    <name type="synonym">Setosphaeria turcica</name>
    <dbReference type="NCBI Taxonomy" id="671987"/>
    <lineage>
        <taxon>Eukaryota</taxon>
        <taxon>Fungi</taxon>
        <taxon>Dikarya</taxon>
        <taxon>Ascomycota</taxon>
        <taxon>Pezizomycotina</taxon>
        <taxon>Dothideomycetes</taxon>
        <taxon>Pleosporomycetidae</taxon>
        <taxon>Pleosporales</taxon>
        <taxon>Pleosporineae</taxon>
        <taxon>Pleosporaceae</taxon>
        <taxon>Exserohilum</taxon>
    </lineage>
</organism>
<dbReference type="HOGENOM" id="CLU_1595580_0_0_1"/>
<reference evidence="2 3" key="1">
    <citation type="journal article" date="2012" name="PLoS Pathog.">
        <title>Diverse lifestyles and strategies of plant pathogenesis encoded in the genomes of eighteen Dothideomycetes fungi.</title>
        <authorList>
            <person name="Ohm R.A."/>
            <person name="Feau N."/>
            <person name="Henrissat B."/>
            <person name="Schoch C.L."/>
            <person name="Horwitz B.A."/>
            <person name="Barry K.W."/>
            <person name="Condon B.J."/>
            <person name="Copeland A.C."/>
            <person name="Dhillon B."/>
            <person name="Glaser F."/>
            <person name="Hesse C.N."/>
            <person name="Kosti I."/>
            <person name="LaButti K."/>
            <person name="Lindquist E.A."/>
            <person name="Lucas S."/>
            <person name="Salamov A.A."/>
            <person name="Bradshaw R.E."/>
            <person name="Ciuffetti L."/>
            <person name="Hamelin R.C."/>
            <person name="Kema G.H.J."/>
            <person name="Lawrence C."/>
            <person name="Scott J.A."/>
            <person name="Spatafora J.W."/>
            <person name="Turgeon B.G."/>
            <person name="de Wit P.J.G.M."/>
            <person name="Zhong S."/>
            <person name="Goodwin S.B."/>
            <person name="Grigoriev I.V."/>
        </authorList>
    </citation>
    <scope>NUCLEOTIDE SEQUENCE [LARGE SCALE GENOMIC DNA]</scope>
    <source>
        <strain evidence="3">28A</strain>
    </source>
</reference>
<feature type="compositionally biased region" description="Basic and acidic residues" evidence="1">
    <location>
        <begin position="92"/>
        <end position="121"/>
    </location>
</feature>
<protein>
    <submittedName>
        <fullName evidence="2">Uncharacterized protein</fullName>
    </submittedName>
</protein>
<evidence type="ECO:0000313" key="2">
    <source>
        <dbReference type="EMBL" id="EOA83297.1"/>
    </source>
</evidence>
<dbReference type="Proteomes" id="UP000016935">
    <property type="component" value="Unassembled WGS sequence"/>
</dbReference>
<dbReference type="RefSeq" id="XP_008028810.1">
    <property type="nucleotide sequence ID" value="XM_008030619.1"/>
</dbReference>
<feature type="compositionally biased region" description="Acidic residues" evidence="1">
    <location>
        <begin position="42"/>
        <end position="59"/>
    </location>
</feature>